<sequence>MKESKVVKKTSLRSQIDDGYDSEDFLDLPLSNENDDAPLKNYSLHKQFKDIKEYKWQEGTLYVSRDKFKECATNYAVHTRRGLKFKKCDKRKVKVVCQEKKMACLLLEYMAVEKLLQQAYMQQGNKYWNHVFQVVKKHEYKVVHIDKKGLQQMECRFDQVQVIRRNLNNQILPIAYVVKAETKDFQTWLVQNLYDDLDVDKIRHCTFTKIFRNPAQIDDVSGRGGCNKFKKLTYSEAYRYLMVIQLKCDVLVNNMREYFDSIMVEVREKSIISMLEDIRVYLMNKWTDNRDCYICRDCAAKN</sequence>
<evidence type="ECO:0000313" key="2">
    <source>
        <dbReference type="Proteomes" id="UP000289738"/>
    </source>
</evidence>
<dbReference type="AlphaFoldDB" id="A0A445B4H6"/>
<dbReference type="EMBL" id="SDMP01000010">
    <property type="protein sequence ID" value="RYR33582.1"/>
    <property type="molecule type" value="Genomic_DNA"/>
</dbReference>
<dbReference type="Proteomes" id="UP000289738">
    <property type="component" value="Chromosome A10"/>
</dbReference>
<keyword evidence="2" id="KW-1185">Reference proteome</keyword>
<name>A0A445B4H6_ARAHY</name>
<reference evidence="1 2" key="1">
    <citation type="submission" date="2019-01" db="EMBL/GenBank/DDBJ databases">
        <title>Sequencing of cultivated peanut Arachis hypogaea provides insights into genome evolution and oil improvement.</title>
        <authorList>
            <person name="Chen X."/>
        </authorList>
    </citation>
    <scope>NUCLEOTIDE SEQUENCE [LARGE SCALE GENOMIC DNA]</scope>
    <source>
        <strain evidence="2">cv. Fuhuasheng</strain>
        <tissue evidence="1">Leaves</tissue>
    </source>
</reference>
<dbReference type="PANTHER" id="PTHR31973:SF187">
    <property type="entry name" value="MUTATOR TRANSPOSASE MUDRA PROTEIN"/>
    <property type="match status" value="1"/>
</dbReference>
<protein>
    <submittedName>
        <fullName evidence="1">Uncharacterized protein</fullName>
    </submittedName>
</protein>
<accession>A0A445B4H6</accession>
<organism evidence="1 2">
    <name type="scientific">Arachis hypogaea</name>
    <name type="common">Peanut</name>
    <dbReference type="NCBI Taxonomy" id="3818"/>
    <lineage>
        <taxon>Eukaryota</taxon>
        <taxon>Viridiplantae</taxon>
        <taxon>Streptophyta</taxon>
        <taxon>Embryophyta</taxon>
        <taxon>Tracheophyta</taxon>
        <taxon>Spermatophyta</taxon>
        <taxon>Magnoliopsida</taxon>
        <taxon>eudicotyledons</taxon>
        <taxon>Gunneridae</taxon>
        <taxon>Pentapetalae</taxon>
        <taxon>rosids</taxon>
        <taxon>fabids</taxon>
        <taxon>Fabales</taxon>
        <taxon>Fabaceae</taxon>
        <taxon>Papilionoideae</taxon>
        <taxon>50 kb inversion clade</taxon>
        <taxon>dalbergioids sensu lato</taxon>
        <taxon>Dalbergieae</taxon>
        <taxon>Pterocarpus clade</taxon>
        <taxon>Arachis</taxon>
    </lineage>
</organism>
<dbReference type="PANTHER" id="PTHR31973">
    <property type="entry name" value="POLYPROTEIN, PUTATIVE-RELATED"/>
    <property type="match status" value="1"/>
</dbReference>
<proteinExistence type="predicted"/>
<gene>
    <name evidence="1" type="ORF">Ahy_A10g048181</name>
</gene>
<evidence type="ECO:0000313" key="1">
    <source>
        <dbReference type="EMBL" id="RYR33582.1"/>
    </source>
</evidence>
<comment type="caution">
    <text evidence="1">The sequence shown here is derived from an EMBL/GenBank/DDBJ whole genome shotgun (WGS) entry which is preliminary data.</text>
</comment>